<evidence type="ECO:0000256" key="8">
    <source>
        <dbReference type="ARBA" id="ARBA00043090"/>
    </source>
</evidence>
<protein>
    <recommendedName>
        <fullName evidence="6">Multicopper oxidase CueO</fullName>
        <ecNumber evidence="5">1.16.3.4</ecNumber>
    </recommendedName>
    <alternativeName>
        <fullName evidence="7">Copper efflux oxidase</fullName>
    </alternativeName>
    <alternativeName>
        <fullName evidence="8">Cuprous oxidase</fullName>
    </alternativeName>
</protein>
<dbReference type="PANTHER" id="PTHR48267:SF1">
    <property type="entry name" value="BILIRUBIN OXIDASE"/>
    <property type="match status" value="1"/>
</dbReference>
<dbReference type="EMBL" id="CADIKB010000032">
    <property type="protein sequence ID" value="CAB3724048.1"/>
    <property type="molecule type" value="Genomic_DNA"/>
</dbReference>
<dbReference type="NCBIfam" id="NF008205">
    <property type="entry name" value="PRK10965.1"/>
    <property type="match status" value="1"/>
</dbReference>
<dbReference type="Pfam" id="PF00394">
    <property type="entry name" value="Cu-oxidase"/>
    <property type="match status" value="1"/>
</dbReference>
<keyword evidence="10" id="KW-0732">Signal</keyword>
<dbReference type="InterPro" id="IPR006311">
    <property type="entry name" value="TAT_signal"/>
</dbReference>
<dbReference type="GO" id="GO:0042597">
    <property type="term" value="C:periplasmic space"/>
    <property type="evidence" value="ECO:0007669"/>
    <property type="project" value="UniProtKB-SubCell"/>
</dbReference>
<feature type="signal peptide" evidence="10">
    <location>
        <begin position="1"/>
        <end position="28"/>
    </location>
</feature>
<dbReference type="RefSeq" id="WP_035482681.1">
    <property type="nucleotide sequence ID" value="NZ_CADFGL010000029.1"/>
</dbReference>
<dbReference type="Pfam" id="PF07731">
    <property type="entry name" value="Cu-oxidase_2"/>
    <property type="match status" value="1"/>
</dbReference>
<sequence length="531" mass="58114">MQRRDFIKFGAGFSAAAALPLWSTRVFAAGHPSLPIPPLVKPDAQGQIPLNIQAGKTHFRGANLTTTWGFNGALLGPALHLTRGSNVTMLVTNQLSETTTVHWHGLEVPGNADGGPQATVAPGNTWKPQFQVDQPAATCWFHPHPHHVSGHHVAMGLGGLIVIEDDESSAATLPKSWGADDIPVILQDKRLNNHGQIDYKMDVMSAAIGWFGDLMLTNGAVYPQHVAPRGWLRLRFLNGCNARSLKLAASDKRPMYVIASDGGYLPEPVKVAELPILMGERFEVLVDTSNGKPFDIVTLPVVQMGMVLAPFDNALPVLHIETTSTAGQKNLPDRLAALPAIPSTDGMPHRMLRLAMDSKVDMLGMQALMDRYGEKAMAGMSMDDHEKMKMGSTMAMNGMEDHGMAHGGKSDDKHIDLFNANFINDQAFDMKKPMFDVKKGQYEKWTISGQGDMMLHPFHIHGTQFRILSENGKPPAAHRSGWKDTVHVEDAISEVMVKFDHLAPPEKAYMAHCHLLEHEDTGMMMSFTVSA</sequence>
<keyword evidence="3" id="KW-0479">Metal-binding</keyword>
<dbReference type="InterPro" id="IPR045087">
    <property type="entry name" value="Cu-oxidase_fam"/>
</dbReference>
<gene>
    <name evidence="14" type="primary">cueO</name>
    <name evidence="14" type="ORF">LMG22037_05017</name>
</gene>
<proteinExistence type="predicted"/>
<dbReference type="GO" id="GO:0005507">
    <property type="term" value="F:copper ion binding"/>
    <property type="evidence" value="ECO:0007669"/>
    <property type="project" value="InterPro"/>
</dbReference>
<accession>A0A6J5C3R8</accession>
<evidence type="ECO:0000256" key="9">
    <source>
        <dbReference type="ARBA" id="ARBA00048092"/>
    </source>
</evidence>
<dbReference type="SUPFAM" id="SSF49503">
    <property type="entry name" value="Cupredoxins"/>
    <property type="match status" value="3"/>
</dbReference>
<dbReference type="AlphaFoldDB" id="A0A6J5C3R8"/>
<evidence type="ECO:0000313" key="15">
    <source>
        <dbReference type="Proteomes" id="UP000494249"/>
    </source>
</evidence>
<name>A0A6J5C3R8_9BURK</name>
<evidence type="ECO:0000256" key="3">
    <source>
        <dbReference type="ARBA" id="ARBA00022723"/>
    </source>
</evidence>
<dbReference type="CDD" id="cd13867">
    <property type="entry name" value="CuRO_2_CueO_FtsP"/>
    <property type="match status" value="1"/>
</dbReference>
<dbReference type="PROSITE" id="PS00080">
    <property type="entry name" value="MULTICOPPER_OXIDASE2"/>
    <property type="match status" value="1"/>
</dbReference>
<dbReference type="Pfam" id="PF07732">
    <property type="entry name" value="Cu-oxidase_3"/>
    <property type="match status" value="1"/>
</dbReference>
<dbReference type="Proteomes" id="UP000494249">
    <property type="component" value="Unassembled WGS sequence"/>
</dbReference>
<dbReference type="InterPro" id="IPR008972">
    <property type="entry name" value="Cupredoxin"/>
</dbReference>
<dbReference type="InterPro" id="IPR001117">
    <property type="entry name" value="Cu-oxidase_2nd"/>
</dbReference>
<dbReference type="InterPro" id="IPR011706">
    <property type="entry name" value="Cu-oxidase_C"/>
</dbReference>
<dbReference type="InterPro" id="IPR002355">
    <property type="entry name" value="Cu_oxidase_Cu_BS"/>
</dbReference>
<feature type="chain" id="PRO_5026709638" description="Multicopper oxidase CueO" evidence="10">
    <location>
        <begin position="29"/>
        <end position="531"/>
    </location>
</feature>
<comment type="subcellular location">
    <subcellularLocation>
        <location evidence="1">Periplasm</location>
    </subcellularLocation>
</comment>
<evidence type="ECO:0000259" key="12">
    <source>
        <dbReference type="Pfam" id="PF07731"/>
    </source>
</evidence>
<dbReference type="EC" id="1.16.3.4" evidence="5"/>
<dbReference type="PROSITE" id="PS51318">
    <property type="entry name" value="TAT"/>
    <property type="match status" value="1"/>
</dbReference>
<keyword evidence="4" id="KW-0560">Oxidoreductase</keyword>
<feature type="domain" description="Plastocyanin-like" evidence="12">
    <location>
        <begin position="416"/>
        <end position="530"/>
    </location>
</feature>
<dbReference type="InterPro" id="IPR011707">
    <property type="entry name" value="Cu-oxidase-like_N"/>
</dbReference>
<feature type="domain" description="Plastocyanin-like" evidence="13">
    <location>
        <begin position="52"/>
        <end position="167"/>
    </location>
</feature>
<dbReference type="Gene3D" id="2.60.40.420">
    <property type="entry name" value="Cupredoxins - blue copper proteins"/>
    <property type="match status" value="3"/>
</dbReference>
<evidence type="ECO:0000256" key="1">
    <source>
        <dbReference type="ARBA" id="ARBA00004418"/>
    </source>
</evidence>
<evidence type="ECO:0000256" key="4">
    <source>
        <dbReference type="ARBA" id="ARBA00023002"/>
    </source>
</evidence>
<evidence type="ECO:0000256" key="6">
    <source>
        <dbReference type="ARBA" id="ARBA00041027"/>
    </source>
</evidence>
<dbReference type="CDD" id="cd13890">
    <property type="entry name" value="CuRO_3_CueO_FtsP"/>
    <property type="match status" value="1"/>
</dbReference>
<evidence type="ECO:0000313" key="14">
    <source>
        <dbReference type="EMBL" id="CAB3724048.1"/>
    </source>
</evidence>
<feature type="domain" description="Plastocyanin-like" evidence="11">
    <location>
        <begin position="183"/>
        <end position="297"/>
    </location>
</feature>
<evidence type="ECO:0000256" key="2">
    <source>
        <dbReference type="ARBA" id="ARBA00011245"/>
    </source>
</evidence>
<comment type="catalytic activity">
    <reaction evidence="9">
        <text>4 Cu(+) + O2 + 4 H(+) = 4 Cu(2+) + 2 H2O</text>
        <dbReference type="Rhea" id="RHEA:30083"/>
        <dbReference type="ChEBI" id="CHEBI:15377"/>
        <dbReference type="ChEBI" id="CHEBI:15378"/>
        <dbReference type="ChEBI" id="CHEBI:15379"/>
        <dbReference type="ChEBI" id="CHEBI:29036"/>
        <dbReference type="ChEBI" id="CHEBI:49552"/>
        <dbReference type="EC" id="1.16.3.4"/>
    </reaction>
    <physiologicalReaction direction="left-to-right" evidence="9">
        <dbReference type="Rhea" id="RHEA:30084"/>
    </physiologicalReaction>
</comment>
<evidence type="ECO:0000256" key="10">
    <source>
        <dbReference type="SAM" id="SignalP"/>
    </source>
</evidence>
<dbReference type="PANTHER" id="PTHR48267">
    <property type="entry name" value="CUPREDOXIN SUPERFAMILY PROTEIN"/>
    <property type="match status" value="1"/>
</dbReference>
<reference evidence="14 15" key="1">
    <citation type="submission" date="2020-04" db="EMBL/GenBank/DDBJ databases">
        <authorList>
            <person name="De Canck E."/>
        </authorList>
    </citation>
    <scope>NUCLEOTIDE SEQUENCE [LARGE SCALE GENOMIC DNA]</scope>
    <source>
        <strain evidence="14 15">LMG 22037</strain>
    </source>
</reference>
<evidence type="ECO:0000256" key="5">
    <source>
        <dbReference type="ARBA" id="ARBA00038978"/>
    </source>
</evidence>
<evidence type="ECO:0000259" key="13">
    <source>
        <dbReference type="Pfam" id="PF07732"/>
    </source>
</evidence>
<evidence type="ECO:0000259" key="11">
    <source>
        <dbReference type="Pfam" id="PF00394"/>
    </source>
</evidence>
<dbReference type="GO" id="GO:0016491">
    <property type="term" value="F:oxidoreductase activity"/>
    <property type="evidence" value="ECO:0007669"/>
    <property type="project" value="UniProtKB-KW"/>
</dbReference>
<dbReference type="CDD" id="cd04232">
    <property type="entry name" value="CuRO_1_CueO_FtsP"/>
    <property type="match status" value="1"/>
</dbReference>
<comment type="subunit">
    <text evidence="2">Monomer.</text>
</comment>
<organism evidence="14 15">
    <name type="scientific">Paraburkholderia phenoliruptrix</name>
    <dbReference type="NCBI Taxonomy" id="252970"/>
    <lineage>
        <taxon>Bacteria</taxon>
        <taxon>Pseudomonadati</taxon>
        <taxon>Pseudomonadota</taxon>
        <taxon>Betaproteobacteria</taxon>
        <taxon>Burkholderiales</taxon>
        <taxon>Burkholderiaceae</taxon>
        <taxon>Paraburkholderia</taxon>
    </lineage>
</organism>
<evidence type="ECO:0000256" key="7">
    <source>
        <dbReference type="ARBA" id="ARBA00042896"/>
    </source>
</evidence>